<organism evidence="1 2">
    <name type="scientific">Hyalomma asiaticum</name>
    <name type="common">Tick</name>
    <dbReference type="NCBI Taxonomy" id="266040"/>
    <lineage>
        <taxon>Eukaryota</taxon>
        <taxon>Metazoa</taxon>
        <taxon>Ecdysozoa</taxon>
        <taxon>Arthropoda</taxon>
        <taxon>Chelicerata</taxon>
        <taxon>Arachnida</taxon>
        <taxon>Acari</taxon>
        <taxon>Parasitiformes</taxon>
        <taxon>Ixodida</taxon>
        <taxon>Ixodoidea</taxon>
        <taxon>Ixodidae</taxon>
        <taxon>Hyalomminae</taxon>
        <taxon>Hyalomma</taxon>
    </lineage>
</organism>
<gene>
    <name evidence="1" type="ORF">HPB50_026732</name>
</gene>
<evidence type="ECO:0000313" key="2">
    <source>
        <dbReference type="Proteomes" id="UP000821845"/>
    </source>
</evidence>
<dbReference type="EMBL" id="CM023483">
    <property type="protein sequence ID" value="KAH6937320.1"/>
    <property type="molecule type" value="Genomic_DNA"/>
</dbReference>
<name>A0ACB7SRR5_HYAAI</name>
<accession>A0ACB7SRR5</accession>
<reference evidence="1" key="1">
    <citation type="submission" date="2020-05" db="EMBL/GenBank/DDBJ databases">
        <title>Large-scale comparative analyses of tick genomes elucidate their genetic diversity and vector capacities.</title>
        <authorList>
            <person name="Jia N."/>
            <person name="Wang J."/>
            <person name="Shi W."/>
            <person name="Du L."/>
            <person name="Sun Y."/>
            <person name="Zhan W."/>
            <person name="Jiang J."/>
            <person name="Wang Q."/>
            <person name="Zhang B."/>
            <person name="Ji P."/>
            <person name="Sakyi L.B."/>
            <person name="Cui X."/>
            <person name="Yuan T."/>
            <person name="Jiang B."/>
            <person name="Yang W."/>
            <person name="Lam T.T.-Y."/>
            <person name="Chang Q."/>
            <person name="Ding S."/>
            <person name="Wang X."/>
            <person name="Zhu J."/>
            <person name="Ruan X."/>
            <person name="Zhao L."/>
            <person name="Wei J."/>
            <person name="Que T."/>
            <person name="Du C."/>
            <person name="Cheng J."/>
            <person name="Dai P."/>
            <person name="Han X."/>
            <person name="Huang E."/>
            <person name="Gao Y."/>
            <person name="Liu J."/>
            <person name="Shao H."/>
            <person name="Ye R."/>
            <person name="Li L."/>
            <person name="Wei W."/>
            <person name="Wang X."/>
            <person name="Wang C."/>
            <person name="Yang T."/>
            <person name="Huo Q."/>
            <person name="Li W."/>
            <person name="Guo W."/>
            <person name="Chen H."/>
            <person name="Zhou L."/>
            <person name="Ni X."/>
            <person name="Tian J."/>
            <person name="Zhou Y."/>
            <person name="Sheng Y."/>
            <person name="Liu T."/>
            <person name="Pan Y."/>
            <person name="Xia L."/>
            <person name="Li J."/>
            <person name="Zhao F."/>
            <person name="Cao W."/>
        </authorList>
    </citation>
    <scope>NUCLEOTIDE SEQUENCE</scope>
    <source>
        <strain evidence="1">Hyas-2018</strain>
    </source>
</reference>
<comment type="caution">
    <text evidence="1">The sequence shown here is derived from an EMBL/GenBank/DDBJ whole genome shotgun (WGS) entry which is preliminary data.</text>
</comment>
<evidence type="ECO:0000313" key="1">
    <source>
        <dbReference type="EMBL" id="KAH6937320.1"/>
    </source>
</evidence>
<proteinExistence type="predicted"/>
<protein>
    <submittedName>
        <fullName evidence="1">Uncharacterized protein</fullName>
    </submittedName>
</protein>
<sequence>MCFISSFIESGRVGPGLGYETPGRAWAARPLYIIGPGWPASGKHRARAGPGREIAARAHLYSTGLNFVTTSFQLREQDVDVGEKPWRYDVNG</sequence>
<dbReference type="Proteomes" id="UP000821845">
    <property type="component" value="Chromosome 3"/>
</dbReference>
<keyword evidence="2" id="KW-1185">Reference proteome</keyword>